<evidence type="ECO:0000313" key="1">
    <source>
        <dbReference type="EMBL" id="MPN61599.1"/>
    </source>
</evidence>
<accession>A0A645JG04</accession>
<name>A0A645JG04_9ZZZZ</name>
<organism evidence="1">
    <name type="scientific">bioreactor metagenome</name>
    <dbReference type="NCBI Taxonomy" id="1076179"/>
    <lineage>
        <taxon>unclassified sequences</taxon>
        <taxon>metagenomes</taxon>
        <taxon>ecological metagenomes</taxon>
    </lineage>
</organism>
<dbReference type="AlphaFoldDB" id="A0A645JG04"/>
<dbReference type="EMBL" id="VSSQ01138430">
    <property type="protein sequence ID" value="MPN61599.1"/>
    <property type="molecule type" value="Genomic_DNA"/>
</dbReference>
<gene>
    <name evidence="1" type="ORF">SDC9_209337</name>
</gene>
<comment type="caution">
    <text evidence="1">The sequence shown here is derived from an EMBL/GenBank/DDBJ whole genome shotgun (WGS) entry which is preliminary data.</text>
</comment>
<protein>
    <submittedName>
        <fullName evidence="1">Uncharacterized protein</fullName>
    </submittedName>
</protein>
<reference evidence="1" key="1">
    <citation type="submission" date="2019-08" db="EMBL/GenBank/DDBJ databases">
        <authorList>
            <person name="Kucharzyk K."/>
            <person name="Murdoch R.W."/>
            <person name="Higgins S."/>
            <person name="Loffler F."/>
        </authorList>
    </citation>
    <scope>NUCLEOTIDE SEQUENCE</scope>
</reference>
<proteinExistence type="predicted"/>
<sequence length="66" mass="7485">MVDDKWLAALSAAIHGEMDRISQALTQRVKELADRYDTPMPQMASRVAELEAKVNKHLAKMGFVWN</sequence>